<dbReference type="EMBL" id="BQXS01012633">
    <property type="protein sequence ID" value="GKT26049.1"/>
    <property type="molecule type" value="Genomic_DNA"/>
</dbReference>
<keyword evidence="3" id="KW-1185">Reference proteome</keyword>
<feature type="region of interest" description="Disordered" evidence="1">
    <location>
        <begin position="67"/>
        <end position="101"/>
    </location>
</feature>
<evidence type="ECO:0000313" key="2">
    <source>
        <dbReference type="EMBL" id="GKT26049.1"/>
    </source>
</evidence>
<dbReference type="Proteomes" id="UP001057375">
    <property type="component" value="Unassembled WGS sequence"/>
</dbReference>
<reference evidence="2" key="1">
    <citation type="submission" date="2022-03" db="EMBL/GenBank/DDBJ databases">
        <title>Draft genome sequence of Aduncisulcus paluster, a free-living microaerophilic Fornicata.</title>
        <authorList>
            <person name="Yuyama I."/>
            <person name="Kume K."/>
            <person name="Tamura T."/>
            <person name="Inagaki Y."/>
            <person name="Hashimoto T."/>
        </authorList>
    </citation>
    <scope>NUCLEOTIDE SEQUENCE</scope>
    <source>
        <strain evidence="2">NY0171</strain>
    </source>
</reference>
<evidence type="ECO:0000256" key="1">
    <source>
        <dbReference type="SAM" id="MobiDB-lite"/>
    </source>
</evidence>
<protein>
    <submittedName>
        <fullName evidence="2">Uncharacterized protein</fullName>
    </submittedName>
</protein>
<gene>
    <name evidence="2" type="ORF">ADUPG1_013221</name>
</gene>
<evidence type="ECO:0000313" key="3">
    <source>
        <dbReference type="Proteomes" id="UP001057375"/>
    </source>
</evidence>
<feature type="compositionally biased region" description="Polar residues" evidence="1">
    <location>
        <begin position="78"/>
        <end position="91"/>
    </location>
</feature>
<proteinExistence type="predicted"/>
<name>A0ABQ5K268_9EUKA</name>
<comment type="caution">
    <text evidence="2">The sequence shown here is derived from an EMBL/GenBank/DDBJ whole genome shotgun (WGS) entry which is preliminary data.</text>
</comment>
<organism evidence="2 3">
    <name type="scientific">Aduncisulcus paluster</name>
    <dbReference type="NCBI Taxonomy" id="2918883"/>
    <lineage>
        <taxon>Eukaryota</taxon>
        <taxon>Metamonada</taxon>
        <taxon>Carpediemonas-like organisms</taxon>
        <taxon>Aduncisulcus</taxon>
    </lineage>
</organism>
<accession>A0ABQ5K268</accession>
<sequence length="232" mass="25636">MPVKKSASIYPVKRRFSPYRAISFDNVAQIPLPSVHSSFGAHKHHFPIAYSVAYSCPIAEDSFDIDDESESEIDTISNPISPVASNSSSPQEIELSPSQEDDIQQVGESQWIWESKQRNSDGKVFLKDDFQRGELVKSLFQDVPPCLISSPSISVLYDDKVISRVIDTFMKPSSDFSESSSCPLSLVCCSKPEESQSSSDSTQIHSNSLDNSTCRMMSLAMASLSCSPYEIL</sequence>